<sequence>MMLGTRLRTWAVGTTSQNTALPQVVAVDAGHAMLLHLEGHLNQRALAFARMIAKDPDHTVVVVDVPPDGPIELWHAVAALLGRRRGGYRLVLGKHSRDAAVMTGQWLAERLNVPVLVPDGDVVMAPGGALFSSALKGVGWVLFKRGRAPQHDSRRFPIPEWTYPGTEQIWQPGPVSVVEPLPSGVWIRPLESADDQRALLISGLVPRLDLMTVVLGSPKSRPVPMSEIARFCHSVPPESRDRLRFIQYGPVETLRSSVGQALADQLGAPVTFHAGMPSTAGTLHVVSPDGQLGWRSFARELRYQPRAAAAGRILPPQLLSHDSPIDGATELSPGVYWYANDAVVEIVQSGLWLRPPVAPVNADFVRTAPIDPRHAAVVFDTTTRHLSERMQKLAGDLMGTLDPAMRRMFRVLPASAFSSHVPTLPAARGMIVESVPGRWTAGSTVQLPADTGVEQMAPQLSLPALPSAPVDAPVEATQIVSVELIGDADVVEGEELDAPTVHVPFTAQVEPAETVAAKRVPAKPIAVETGTEIVLESAVIGHTEDIVEDEPVVEAPVTEVLVTEAPVIETVEAPVVVPETVAAPGVQVLVAEAPVVEAPVVEPDVVEPAVAVAGPVIESPTDAAPKPIMTAAVDAPPAAMPSGLRLESSVPDFGIDFAAIAVPAPVAAAPAPAAPQTPSPQEILEPEPVPQPEPVVVAETPVATEAPKPVAATAKRVAVQPVPAANACAVPPGRALTEERAWLRKTLSSQYDVAASTVGRMLSQVPGLRVGVDADEVLADLVGVRLYLTGDAAGVDEAIRAAAPGPHVPLARVVSSGLKRLPSYRGATQLWAAAGPSELDWYRNRLLVSEWAFLTATINGRPAAAGEVEFRVWSMTARRTQLIDPSVADQVLFLPGTNFKVLDVRTEPTPVVLLRELSTAEIGEDGQVNTGRSMFDDLALNGLDQAAEAWAQPAKDTARPTASAPPGLLSTTLERTSA</sequence>
<accession>A0ABV6N173</accession>
<evidence type="ECO:0000313" key="3">
    <source>
        <dbReference type="Proteomes" id="UP001589810"/>
    </source>
</evidence>
<feature type="region of interest" description="Disordered" evidence="1">
    <location>
        <begin position="950"/>
        <end position="978"/>
    </location>
</feature>
<protein>
    <recommendedName>
        <fullName evidence="4">ADP ribosyltransferase domain-containing protein</fullName>
    </recommendedName>
</protein>
<evidence type="ECO:0000313" key="2">
    <source>
        <dbReference type="EMBL" id="MFC0546149.1"/>
    </source>
</evidence>
<feature type="region of interest" description="Disordered" evidence="1">
    <location>
        <begin position="669"/>
        <end position="691"/>
    </location>
</feature>
<name>A0ABV6N173_9PSEU</name>
<evidence type="ECO:0000256" key="1">
    <source>
        <dbReference type="SAM" id="MobiDB-lite"/>
    </source>
</evidence>
<proteinExistence type="predicted"/>
<evidence type="ECO:0008006" key="4">
    <source>
        <dbReference type="Google" id="ProtNLM"/>
    </source>
</evidence>
<organism evidence="2 3">
    <name type="scientific">Kutzneria chonburiensis</name>
    <dbReference type="NCBI Taxonomy" id="1483604"/>
    <lineage>
        <taxon>Bacteria</taxon>
        <taxon>Bacillati</taxon>
        <taxon>Actinomycetota</taxon>
        <taxon>Actinomycetes</taxon>
        <taxon>Pseudonocardiales</taxon>
        <taxon>Pseudonocardiaceae</taxon>
        <taxon>Kutzneria</taxon>
    </lineage>
</organism>
<dbReference type="Proteomes" id="UP001589810">
    <property type="component" value="Unassembled WGS sequence"/>
</dbReference>
<reference evidence="2 3" key="1">
    <citation type="submission" date="2024-09" db="EMBL/GenBank/DDBJ databases">
        <authorList>
            <person name="Sun Q."/>
            <person name="Mori K."/>
        </authorList>
    </citation>
    <scope>NUCLEOTIDE SEQUENCE [LARGE SCALE GENOMIC DNA]</scope>
    <source>
        <strain evidence="2 3">TBRC 1432</strain>
    </source>
</reference>
<keyword evidence="3" id="KW-1185">Reference proteome</keyword>
<gene>
    <name evidence="2" type="ORF">ACFFH7_31855</name>
</gene>
<dbReference type="RefSeq" id="WP_273943296.1">
    <property type="nucleotide sequence ID" value="NZ_CP097263.1"/>
</dbReference>
<comment type="caution">
    <text evidence="2">The sequence shown here is derived from an EMBL/GenBank/DDBJ whole genome shotgun (WGS) entry which is preliminary data.</text>
</comment>
<dbReference type="Gene3D" id="3.90.176.10">
    <property type="entry name" value="Toxin ADP-ribosyltransferase, Chain A, domain 1"/>
    <property type="match status" value="1"/>
</dbReference>
<feature type="compositionally biased region" description="Polar residues" evidence="1">
    <location>
        <begin position="969"/>
        <end position="978"/>
    </location>
</feature>
<dbReference type="EMBL" id="JBHLUD010000011">
    <property type="protein sequence ID" value="MFC0546149.1"/>
    <property type="molecule type" value="Genomic_DNA"/>
</dbReference>